<evidence type="ECO:0000256" key="1">
    <source>
        <dbReference type="SAM" id="Phobius"/>
    </source>
</evidence>
<dbReference type="Proteomes" id="UP000533639">
    <property type="component" value="Unassembled WGS sequence"/>
</dbReference>
<gene>
    <name evidence="3" type="ORF">FLAPXU55_00300</name>
</gene>
<organism evidence="3 4">
    <name type="scientific">Flavobacterium panici</name>
    <dbReference type="NCBI Taxonomy" id="2654843"/>
    <lineage>
        <taxon>Bacteria</taxon>
        <taxon>Pseudomonadati</taxon>
        <taxon>Bacteroidota</taxon>
        <taxon>Flavobacteriia</taxon>
        <taxon>Flavobacteriales</taxon>
        <taxon>Flavobacteriaceae</taxon>
        <taxon>Flavobacterium</taxon>
    </lineage>
</organism>
<name>A0A9N8IY95_9FLAO</name>
<keyword evidence="3" id="KW-0808">Transferase</keyword>
<evidence type="ECO:0000259" key="2">
    <source>
        <dbReference type="Pfam" id="PF06580"/>
    </source>
</evidence>
<dbReference type="GO" id="GO:0000155">
    <property type="term" value="F:phosphorelay sensor kinase activity"/>
    <property type="evidence" value="ECO:0007669"/>
    <property type="project" value="InterPro"/>
</dbReference>
<dbReference type="SUPFAM" id="SSF55874">
    <property type="entry name" value="ATPase domain of HSP90 chaperone/DNA topoisomerase II/histidine kinase"/>
    <property type="match status" value="1"/>
</dbReference>
<dbReference type="InterPro" id="IPR036890">
    <property type="entry name" value="HATPase_C_sf"/>
</dbReference>
<proteinExistence type="predicted"/>
<keyword evidence="4" id="KW-1185">Reference proteome</keyword>
<keyword evidence="1" id="KW-1133">Transmembrane helix</keyword>
<feature type="transmembrane region" description="Helical" evidence="1">
    <location>
        <begin position="45"/>
        <end position="63"/>
    </location>
</feature>
<keyword evidence="3" id="KW-0418">Kinase</keyword>
<dbReference type="InterPro" id="IPR050640">
    <property type="entry name" value="Bact_2-comp_sensor_kinase"/>
</dbReference>
<evidence type="ECO:0000313" key="4">
    <source>
        <dbReference type="Proteomes" id="UP000533639"/>
    </source>
</evidence>
<sequence>MKAKFSLYAKHVVLCLAFLFIPYAFTSTNTVFSLPHLYTNPHDRIYLFIYFTLLCFFYFNYYYLIPRLYFSEKKLLYYFIIVIFLLFFLWISTVLDHPSRNFLDFRDHSENLLNHPKPFEGRFPPPHRNEPMSFGFTGGPPTQYGHTTLVYLIGVVSSLLFAISGRLQSVEKEKVKSELAFLKAQINPHFLFNTLNSIYALALKKDDKTADAVVQLSELMRYIMTNSNDEVIELNKEINYINNFISLQKTRLGNTVNVDYKVTGNTFGKVITPLILISFIENAFKYGVNPDQTSEICIKIDIDDETLTLYVSNKKTFSIQSDSGIGLHNTIERLKLVYPNKHQLKIEDSAEKYIVNLSVKIR</sequence>
<reference evidence="3 4" key="1">
    <citation type="submission" date="2020-06" db="EMBL/GenBank/DDBJ databases">
        <authorList>
            <person name="Criscuolo A."/>
        </authorList>
    </citation>
    <scope>NUCLEOTIDE SEQUENCE [LARGE SCALE GENOMIC DNA]</scope>
    <source>
        <strain evidence="3">PXU-55</strain>
    </source>
</reference>
<dbReference type="InterPro" id="IPR010559">
    <property type="entry name" value="Sig_transdc_His_kin_internal"/>
</dbReference>
<comment type="caution">
    <text evidence="3">The sequence shown here is derived from an EMBL/GenBank/DDBJ whole genome shotgun (WGS) entry which is preliminary data.</text>
</comment>
<dbReference type="Pfam" id="PF06580">
    <property type="entry name" value="His_kinase"/>
    <property type="match status" value="1"/>
</dbReference>
<protein>
    <submittedName>
        <fullName evidence="3">Sensor histidine kinase</fullName>
    </submittedName>
</protein>
<dbReference type="AlphaFoldDB" id="A0A9N8IY95"/>
<keyword evidence="1" id="KW-0472">Membrane</keyword>
<feature type="transmembrane region" description="Helical" evidence="1">
    <location>
        <begin position="149"/>
        <end position="167"/>
    </location>
</feature>
<feature type="domain" description="Signal transduction histidine kinase internal region" evidence="2">
    <location>
        <begin position="178"/>
        <end position="255"/>
    </location>
</feature>
<dbReference type="PANTHER" id="PTHR34220:SF7">
    <property type="entry name" value="SENSOR HISTIDINE KINASE YPDA"/>
    <property type="match status" value="1"/>
</dbReference>
<feature type="transmembrane region" description="Helical" evidence="1">
    <location>
        <begin position="75"/>
        <end position="95"/>
    </location>
</feature>
<evidence type="ECO:0000313" key="3">
    <source>
        <dbReference type="EMBL" id="CAC9972624.1"/>
    </source>
</evidence>
<accession>A0A9N8IY95</accession>
<dbReference type="PANTHER" id="PTHR34220">
    <property type="entry name" value="SENSOR HISTIDINE KINASE YPDA"/>
    <property type="match status" value="1"/>
</dbReference>
<keyword evidence="1" id="KW-0812">Transmembrane</keyword>
<feature type="transmembrane region" description="Helical" evidence="1">
    <location>
        <begin position="7"/>
        <end position="25"/>
    </location>
</feature>
<dbReference type="EMBL" id="CAIJDE010000017">
    <property type="protein sequence ID" value="CAC9972624.1"/>
    <property type="molecule type" value="Genomic_DNA"/>
</dbReference>
<dbReference type="GO" id="GO:0016020">
    <property type="term" value="C:membrane"/>
    <property type="evidence" value="ECO:0007669"/>
    <property type="project" value="InterPro"/>
</dbReference>